<evidence type="ECO:0000256" key="5">
    <source>
        <dbReference type="ARBA" id="ARBA00022692"/>
    </source>
</evidence>
<dbReference type="EMBL" id="BAAAON010000010">
    <property type="protein sequence ID" value="GAA2178030.1"/>
    <property type="molecule type" value="Genomic_DNA"/>
</dbReference>
<feature type="transmembrane region" description="Helical" evidence="11">
    <location>
        <begin position="359"/>
        <end position="379"/>
    </location>
</feature>
<accession>A0ABN3B0P9</accession>
<feature type="domain" description="Peptidase M50" evidence="12">
    <location>
        <begin position="13"/>
        <end position="400"/>
    </location>
</feature>
<keyword evidence="4 14" id="KW-0645">Protease</keyword>
<keyword evidence="7" id="KW-0862">Zinc</keyword>
<dbReference type="PANTHER" id="PTHR42837">
    <property type="entry name" value="REGULATOR OF SIGMA-E PROTEASE RSEP"/>
    <property type="match status" value="1"/>
</dbReference>
<evidence type="ECO:0000313" key="15">
    <source>
        <dbReference type="Proteomes" id="UP001500974"/>
    </source>
</evidence>
<name>A0ABN3B0P9_9MICC</name>
<feature type="domain" description="PDZ" evidence="13">
    <location>
        <begin position="189"/>
        <end position="237"/>
    </location>
</feature>
<dbReference type="CDD" id="cd06163">
    <property type="entry name" value="S2P-M50_PDZ_RseP-like"/>
    <property type="match status" value="1"/>
</dbReference>
<dbReference type="Gene3D" id="2.30.42.10">
    <property type="match status" value="1"/>
</dbReference>
<keyword evidence="15" id="KW-1185">Reference proteome</keyword>
<evidence type="ECO:0000256" key="4">
    <source>
        <dbReference type="ARBA" id="ARBA00022670"/>
    </source>
</evidence>
<evidence type="ECO:0000256" key="7">
    <source>
        <dbReference type="ARBA" id="ARBA00022833"/>
    </source>
</evidence>
<keyword evidence="9" id="KW-0482">Metalloprotease</keyword>
<evidence type="ECO:0000259" key="13">
    <source>
        <dbReference type="Pfam" id="PF17820"/>
    </source>
</evidence>
<feature type="transmembrane region" description="Helical" evidence="11">
    <location>
        <begin position="130"/>
        <end position="155"/>
    </location>
</feature>
<gene>
    <name evidence="14" type="ORF">GCM10009784_30940</name>
</gene>
<dbReference type="RefSeq" id="WP_346028867.1">
    <property type="nucleotide sequence ID" value="NZ_BAAAON010000010.1"/>
</dbReference>
<evidence type="ECO:0000256" key="10">
    <source>
        <dbReference type="ARBA" id="ARBA00023136"/>
    </source>
</evidence>
<evidence type="ECO:0000256" key="9">
    <source>
        <dbReference type="ARBA" id="ARBA00023049"/>
    </source>
</evidence>
<dbReference type="Pfam" id="PF02163">
    <property type="entry name" value="Peptidase_M50"/>
    <property type="match status" value="1"/>
</dbReference>
<proteinExistence type="inferred from homology"/>
<keyword evidence="5 11" id="KW-0812">Transmembrane</keyword>
<dbReference type="InterPro" id="IPR041489">
    <property type="entry name" value="PDZ_6"/>
</dbReference>
<reference evidence="14 15" key="1">
    <citation type="journal article" date="2019" name="Int. J. Syst. Evol. Microbiol.">
        <title>The Global Catalogue of Microorganisms (GCM) 10K type strain sequencing project: providing services to taxonomists for standard genome sequencing and annotation.</title>
        <authorList>
            <consortium name="The Broad Institute Genomics Platform"/>
            <consortium name="The Broad Institute Genome Sequencing Center for Infectious Disease"/>
            <person name="Wu L."/>
            <person name="Ma J."/>
        </authorList>
    </citation>
    <scope>NUCLEOTIDE SEQUENCE [LARGE SCALE GENOMIC DNA]</scope>
    <source>
        <strain evidence="14 15">JCM 14917</strain>
    </source>
</reference>
<comment type="subcellular location">
    <subcellularLocation>
        <location evidence="2">Membrane</location>
        <topology evidence="2">Multi-pass membrane protein</topology>
    </subcellularLocation>
</comment>
<dbReference type="Pfam" id="PF17820">
    <property type="entry name" value="PDZ_6"/>
    <property type="match status" value="1"/>
</dbReference>
<evidence type="ECO:0000259" key="12">
    <source>
        <dbReference type="Pfam" id="PF02163"/>
    </source>
</evidence>
<comment type="cofactor">
    <cofactor evidence="1">
        <name>Zn(2+)</name>
        <dbReference type="ChEBI" id="CHEBI:29105"/>
    </cofactor>
</comment>
<dbReference type="InterPro" id="IPR036034">
    <property type="entry name" value="PDZ_sf"/>
</dbReference>
<dbReference type="GO" id="GO:0008233">
    <property type="term" value="F:peptidase activity"/>
    <property type="evidence" value="ECO:0007669"/>
    <property type="project" value="UniProtKB-KW"/>
</dbReference>
<sequence length="449" mass="47644">MTIVLFIAGVLFVAVGIAASIALHEVGHLVPAKLFRVRVTQYMIGFGPTIFSRRKGETEYGVKALPLGGYVSMVGMFPPANKADGGATVRQSSTGMFQQLAADARQAAAEQLQPGDEFRVFYKLPIWKRIVIMLGGPLMNLLIGIIMFAVLIMGFGSAQATTRVSEVYQCVVAADQQQETGQTDCGPADPAAPAFEAGLQPGDRIVAFDGREVTSWSELSSWIRDAAGQEVPITYVRDGETINETIEPLLTERPVPDVDGRAMLNDDGTPVMQEVGFIGVGSQQELVPQPASEVMPAVGESLVRVTGVVLNLPQRVAQVAEAAFSDAPRDPNGPISVVGVGRIAGEVSAMEEIPLEARAATLVGLVGGVNLALFVFNLIPLLPLDGGHVAGALWEGLRRGVAKLFKRPDPGPFDMAKLLPVTYAVAILLMGMGALLIYADIVKPVDLFG</sequence>
<keyword evidence="8 11" id="KW-1133">Transmembrane helix</keyword>
<evidence type="ECO:0000256" key="11">
    <source>
        <dbReference type="SAM" id="Phobius"/>
    </source>
</evidence>
<keyword evidence="10 11" id="KW-0472">Membrane</keyword>
<comment type="similarity">
    <text evidence="3">Belongs to the peptidase M50B family.</text>
</comment>
<dbReference type="PANTHER" id="PTHR42837:SF2">
    <property type="entry name" value="MEMBRANE METALLOPROTEASE ARASP2, CHLOROPLASTIC-RELATED"/>
    <property type="match status" value="1"/>
</dbReference>
<keyword evidence="6" id="KW-0378">Hydrolase</keyword>
<evidence type="ECO:0000256" key="8">
    <source>
        <dbReference type="ARBA" id="ARBA00022989"/>
    </source>
</evidence>
<evidence type="ECO:0000256" key="1">
    <source>
        <dbReference type="ARBA" id="ARBA00001947"/>
    </source>
</evidence>
<dbReference type="InterPro" id="IPR004387">
    <property type="entry name" value="Pept_M50_Zn"/>
</dbReference>
<protein>
    <submittedName>
        <fullName evidence="14">Site-2 protease family protein</fullName>
    </submittedName>
</protein>
<dbReference type="GO" id="GO:0006508">
    <property type="term" value="P:proteolysis"/>
    <property type="evidence" value="ECO:0007669"/>
    <property type="project" value="UniProtKB-KW"/>
</dbReference>
<feature type="transmembrane region" description="Helical" evidence="11">
    <location>
        <begin position="418"/>
        <end position="439"/>
    </location>
</feature>
<dbReference type="Proteomes" id="UP001500974">
    <property type="component" value="Unassembled WGS sequence"/>
</dbReference>
<evidence type="ECO:0000256" key="6">
    <source>
        <dbReference type="ARBA" id="ARBA00022801"/>
    </source>
</evidence>
<evidence type="ECO:0000256" key="3">
    <source>
        <dbReference type="ARBA" id="ARBA00007931"/>
    </source>
</evidence>
<dbReference type="SUPFAM" id="SSF50156">
    <property type="entry name" value="PDZ domain-like"/>
    <property type="match status" value="1"/>
</dbReference>
<comment type="caution">
    <text evidence="14">The sequence shown here is derived from an EMBL/GenBank/DDBJ whole genome shotgun (WGS) entry which is preliminary data.</text>
</comment>
<evidence type="ECO:0000313" key="14">
    <source>
        <dbReference type="EMBL" id="GAA2178030.1"/>
    </source>
</evidence>
<organism evidence="14 15">
    <name type="scientific">Arthrobacter parietis</name>
    <dbReference type="NCBI Taxonomy" id="271434"/>
    <lineage>
        <taxon>Bacteria</taxon>
        <taxon>Bacillati</taxon>
        <taxon>Actinomycetota</taxon>
        <taxon>Actinomycetes</taxon>
        <taxon>Micrococcales</taxon>
        <taxon>Micrococcaceae</taxon>
        <taxon>Arthrobacter</taxon>
    </lineage>
</organism>
<dbReference type="InterPro" id="IPR008915">
    <property type="entry name" value="Peptidase_M50"/>
</dbReference>
<evidence type="ECO:0000256" key="2">
    <source>
        <dbReference type="ARBA" id="ARBA00004141"/>
    </source>
</evidence>